<dbReference type="OrthoDB" id="761790at2759"/>
<protein>
    <submittedName>
        <fullName evidence="1">Uncharacterized protein</fullName>
    </submittedName>
</protein>
<dbReference type="EMBL" id="JADCNL010000002">
    <property type="protein sequence ID" value="KAG0493131.1"/>
    <property type="molecule type" value="Genomic_DNA"/>
</dbReference>
<reference evidence="1 2" key="1">
    <citation type="journal article" date="2020" name="Nat. Food">
        <title>A phased Vanilla planifolia genome enables genetic improvement of flavour and production.</title>
        <authorList>
            <person name="Hasing T."/>
            <person name="Tang H."/>
            <person name="Brym M."/>
            <person name="Khazi F."/>
            <person name="Huang T."/>
            <person name="Chambers A.H."/>
        </authorList>
    </citation>
    <scope>NUCLEOTIDE SEQUENCE [LARGE SCALE GENOMIC DNA]</scope>
    <source>
        <tissue evidence="1">Leaf</tissue>
    </source>
</reference>
<name>A0A835RJ86_VANPL</name>
<keyword evidence="2" id="KW-1185">Reference proteome</keyword>
<sequence>MIGFKHLFNQLDETHKLKVKLGDDKVIEVEEEKVMAVKLSNSNEIWHLSENPHILPPILEHLNLKESKVTDIEGRGGTTRFSDIGITEAKPSSSCFQGLHRWTQSREPTHNGEALPLGSSMIGEVPTVEGEESTSPSVRKIDNAKYVFEAKTIQRMELLLLIDNALNHSRLHGEGIQDMRLVEMSSLVSKAPQSPVGVLDVTCRRYTSVETTTYSG</sequence>
<dbReference type="AlphaFoldDB" id="A0A835RJ86"/>
<organism evidence="1 2">
    <name type="scientific">Vanilla planifolia</name>
    <name type="common">Vanilla</name>
    <dbReference type="NCBI Taxonomy" id="51239"/>
    <lineage>
        <taxon>Eukaryota</taxon>
        <taxon>Viridiplantae</taxon>
        <taxon>Streptophyta</taxon>
        <taxon>Embryophyta</taxon>
        <taxon>Tracheophyta</taxon>
        <taxon>Spermatophyta</taxon>
        <taxon>Magnoliopsida</taxon>
        <taxon>Liliopsida</taxon>
        <taxon>Asparagales</taxon>
        <taxon>Orchidaceae</taxon>
        <taxon>Vanilloideae</taxon>
        <taxon>Vanilleae</taxon>
        <taxon>Vanilla</taxon>
    </lineage>
</organism>
<gene>
    <name evidence="1" type="ORF">HPP92_006529</name>
</gene>
<evidence type="ECO:0000313" key="1">
    <source>
        <dbReference type="EMBL" id="KAG0493131.1"/>
    </source>
</evidence>
<dbReference type="Proteomes" id="UP000636800">
    <property type="component" value="Chromosome 2"/>
</dbReference>
<accession>A0A835RJ86</accession>
<evidence type="ECO:0000313" key="2">
    <source>
        <dbReference type="Proteomes" id="UP000636800"/>
    </source>
</evidence>
<comment type="caution">
    <text evidence="1">The sequence shown here is derived from an EMBL/GenBank/DDBJ whole genome shotgun (WGS) entry which is preliminary data.</text>
</comment>
<proteinExistence type="predicted"/>